<comment type="similarity">
    <text evidence="5">Belongs to the TMEM41 family.</text>
</comment>
<organism evidence="8 9">
    <name type="scientific">Plasmodium ovale</name>
    <name type="common">malaria parasite P. ovale</name>
    <dbReference type="NCBI Taxonomy" id="36330"/>
    <lineage>
        <taxon>Eukaryota</taxon>
        <taxon>Sar</taxon>
        <taxon>Alveolata</taxon>
        <taxon>Apicomplexa</taxon>
        <taxon>Aconoidasida</taxon>
        <taxon>Haemosporida</taxon>
        <taxon>Plasmodiidae</taxon>
        <taxon>Plasmodium</taxon>
        <taxon>Plasmodium (Plasmodium)</taxon>
    </lineage>
</organism>
<dbReference type="OrthoDB" id="3364966at2759"/>
<evidence type="ECO:0000256" key="6">
    <source>
        <dbReference type="SAM" id="Phobius"/>
    </source>
</evidence>
<feature type="transmembrane region" description="Helical" evidence="6">
    <location>
        <begin position="272"/>
        <end position="294"/>
    </location>
</feature>
<evidence type="ECO:0000259" key="7">
    <source>
        <dbReference type="Pfam" id="PF09335"/>
    </source>
</evidence>
<dbReference type="VEuPathDB" id="PlasmoDB:POWCR01_110040100"/>
<proteinExistence type="inferred from homology"/>
<feature type="transmembrane region" description="Helical" evidence="6">
    <location>
        <begin position="177"/>
        <end position="210"/>
    </location>
</feature>
<dbReference type="GO" id="GO:0016020">
    <property type="term" value="C:membrane"/>
    <property type="evidence" value="ECO:0007669"/>
    <property type="project" value="UniProtKB-SubCell"/>
</dbReference>
<evidence type="ECO:0000256" key="1">
    <source>
        <dbReference type="ARBA" id="ARBA00004141"/>
    </source>
</evidence>
<sequence length="332" mass="38454">MHRIYTHIYAYARIYTHIHTHERTYKRTQVQILEVFLWSHTLLNYTNAGKMRKEKNKIVACERDSLSTSTRKSRNVKLNLFYLSLIFVGFISVIALYVHLIPGLSEESKKKLKTLIPKNFKDLLSAHDEGKIKILYDSLISYKKEHSFVLLILLSLLYIFYHSFPLFLWWMTGTGSAITILIGAFYSYTFSIFYCSVLSTLAPLITYAIFTYCGREVIEHFFEKPLSKFNEQINKRVKTPIDLFFYIAILRLTPIFPNTLINILVASLSLPVVPFFFATCVGLLPNTIILGQAISSLSSVDMKQQFYVPLTFIALLLLFQKIVKYKYRGIAA</sequence>
<evidence type="ECO:0000256" key="3">
    <source>
        <dbReference type="ARBA" id="ARBA00022989"/>
    </source>
</evidence>
<dbReference type="EMBL" id="LT594515">
    <property type="protein sequence ID" value="SBT77809.1"/>
    <property type="molecule type" value="Genomic_DNA"/>
</dbReference>
<evidence type="ECO:0000313" key="9">
    <source>
        <dbReference type="Proteomes" id="UP000243200"/>
    </source>
</evidence>
<keyword evidence="4 6" id="KW-0472">Membrane</keyword>
<evidence type="ECO:0000256" key="2">
    <source>
        <dbReference type="ARBA" id="ARBA00022692"/>
    </source>
</evidence>
<evidence type="ECO:0000313" key="8">
    <source>
        <dbReference type="EMBL" id="SBT77809.1"/>
    </source>
</evidence>
<keyword evidence="3 6" id="KW-1133">Transmembrane helix</keyword>
<protein>
    <submittedName>
        <fullName evidence="8">SNARE associated Golgi protein, putative</fullName>
    </submittedName>
</protein>
<dbReference type="Proteomes" id="UP000243200">
    <property type="component" value="Chromosome 11"/>
</dbReference>
<dbReference type="Pfam" id="PF09335">
    <property type="entry name" value="VTT_dom"/>
    <property type="match status" value="1"/>
</dbReference>
<reference evidence="8 9" key="1">
    <citation type="submission" date="2016-06" db="EMBL/GenBank/DDBJ databases">
        <authorList>
            <consortium name="Pathogen Informatics"/>
        </authorList>
    </citation>
    <scope>NUCLEOTIDE SEQUENCE [LARGE SCALE GENOMIC DNA]</scope>
    <source>
        <strain evidence="8">PowCR01</strain>
    </source>
</reference>
<feature type="transmembrane region" description="Helical" evidence="6">
    <location>
        <begin position="80"/>
        <end position="101"/>
    </location>
</feature>
<name>A0A1C3KUF8_PLAOA</name>
<dbReference type="InterPro" id="IPR045014">
    <property type="entry name" value="TM41A/B"/>
</dbReference>
<feature type="transmembrane region" description="Helical" evidence="6">
    <location>
        <begin position="148"/>
        <end position="171"/>
    </location>
</feature>
<dbReference type="GO" id="GO:0000045">
    <property type="term" value="P:autophagosome assembly"/>
    <property type="evidence" value="ECO:0007669"/>
    <property type="project" value="TreeGrafter"/>
</dbReference>
<comment type="subcellular location">
    <subcellularLocation>
        <location evidence="1">Membrane</location>
        <topology evidence="1">Multi-pass membrane protein</topology>
    </subcellularLocation>
</comment>
<dbReference type="PANTHER" id="PTHR43220">
    <property type="match status" value="1"/>
</dbReference>
<dbReference type="PANTHER" id="PTHR43220:SF18">
    <property type="entry name" value="TRANSMEMBRANE PROTEIN 41B"/>
    <property type="match status" value="1"/>
</dbReference>
<feature type="domain" description="VTT" evidence="7">
    <location>
        <begin position="175"/>
        <end position="293"/>
    </location>
</feature>
<dbReference type="VEuPathDB" id="PlasmoDB:PocGH01_11045900"/>
<dbReference type="InterPro" id="IPR032816">
    <property type="entry name" value="VTT_dom"/>
</dbReference>
<feature type="transmembrane region" description="Helical" evidence="6">
    <location>
        <begin position="243"/>
        <end position="266"/>
    </location>
</feature>
<gene>
    <name evidence="8" type="primary">PowCR01_110040100</name>
    <name evidence="8" type="ORF">POWCR01_110040100</name>
</gene>
<evidence type="ECO:0000256" key="4">
    <source>
        <dbReference type="ARBA" id="ARBA00023136"/>
    </source>
</evidence>
<dbReference type="AlphaFoldDB" id="A0A1C3KUF8"/>
<feature type="transmembrane region" description="Helical" evidence="6">
    <location>
        <begin position="306"/>
        <end position="323"/>
    </location>
</feature>
<keyword evidence="2 6" id="KW-0812">Transmembrane</keyword>
<evidence type="ECO:0000256" key="5">
    <source>
        <dbReference type="ARBA" id="ARBA00025797"/>
    </source>
</evidence>
<accession>A0A1C3KUF8</accession>